<gene>
    <name evidence="1" type="ORF">YLM1_1727</name>
</gene>
<proteinExistence type="predicted"/>
<dbReference type="PATRIC" id="fig|294671.3.peg.1794"/>
<organism evidence="1 2">
    <name type="scientific">Methanobrevibacter olleyae</name>
    <dbReference type="NCBI Taxonomy" id="294671"/>
    <lineage>
        <taxon>Archaea</taxon>
        <taxon>Methanobacteriati</taxon>
        <taxon>Methanobacteriota</taxon>
        <taxon>Methanomada group</taxon>
        <taxon>Methanobacteria</taxon>
        <taxon>Methanobacteriales</taxon>
        <taxon>Methanobacteriaceae</taxon>
        <taxon>Methanobrevibacter</taxon>
    </lineage>
</organism>
<accession>A0A126R2I5</accession>
<dbReference type="STRING" id="294671.YLM1_1727"/>
<reference evidence="2" key="2">
    <citation type="submission" date="2016-02" db="EMBL/GenBank/DDBJ databases">
        <title>The draft genome sequence of the rumen methanogen Methanobrevibacter olleyae YLM1.</title>
        <authorList>
            <consortium name="New Zealand Agricultural Greenhouse Gas Research Centre/Pastoral Greenhouse Gas Research Consortium"/>
            <person name="Kelly W.J."/>
            <person name="Li D."/>
            <person name="Lambie S.C."/>
            <person name="Attwood G.T."/>
            <person name="Altermann E."/>
            <person name="Leahy S.C."/>
        </authorList>
    </citation>
    <scope>NUCLEOTIDE SEQUENCE [LARGE SCALE GENOMIC DNA]</scope>
    <source>
        <strain evidence="2">YLM1</strain>
    </source>
</reference>
<dbReference type="EMBL" id="CP014265">
    <property type="protein sequence ID" value="AMK16282.1"/>
    <property type="molecule type" value="Genomic_DNA"/>
</dbReference>
<reference evidence="1 2" key="1">
    <citation type="journal article" date="2016" name="Genome Announc.">
        <title>Draft Genome Sequence of the Rumen Methanogen Methanobrevibacter olleyae YLM1.</title>
        <authorList>
            <person name="Kelly W.J."/>
            <person name="Li D."/>
            <person name="Lambie S.C."/>
            <person name="Cox F."/>
            <person name="Attwood G.T."/>
            <person name="Altermann E."/>
            <person name="Leahy S.C."/>
        </authorList>
    </citation>
    <scope>NUCLEOTIDE SEQUENCE [LARGE SCALE GENOMIC DNA]</scope>
    <source>
        <strain evidence="1 2">YLM1</strain>
    </source>
</reference>
<dbReference type="AlphaFoldDB" id="A0A126R2I5"/>
<keyword evidence="2" id="KW-1185">Reference proteome</keyword>
<evidence type="ECO:0000313" key="2">
    <source>
        <dbReference type="Proteomes" id="UP000066376"/>
    </source>
</evidence>
<sequence>MSPDIIEFECMYGTASFAGYAYVDELYDDDNGIKFYDDMNQPQSHLDSAYFEGQEEDIEKLEIAFMEDYEFVKFLTNFAEESITIDRESYTLLINGGTQLEMNIDEVKKYSEDNVLLNAKLTFKFADTVLDNDLLDELAEDIDATWSGEGNYICKYGENVIIREVDYDWFDENYDFEQKEPVIKEMLEDAEKIFVRQKIIDKEVYTNYQDLIKQELMKNCDESYIRDAANNYEQILECYSLEEINNICEKELNEMIIEDIKRR</sequence>
<dbReference type="KEGG" id="mol:YLM1_1727"/>
<dbReference type="Proteomes" id="UP000066376">
    <property type="component" value="Chromosome"/>
</dbReference>
<dbReference type="GeneID" id="28490042"/>
<protein>
    <submittedName>
        <fullName evidence="1">Uncharacterized protein</fullName>
    </submittedName>
</protein>
<dbReference type="RefSeq" id="WP_067148603.1">
    <property type="nucleotide sequence ID" value="NZ_CP014265.1"/>
</dbReference>
<name>A0A126R2I5_METOL</name>
<evidence type="ECO:0000313" key="1">
    <source>
        <dbReference type="EMBL" id="AMK16282.1"/>
    </source>
</evidence>